<evidence type="ECO:0000313" key="7">
    <source>
        <dbReference type="EMBL" id="RDY03987.1"/>
    </source>
</evidence>
<evidence type="ECO:0000256" key="2">
    <source>
        <dbReference type="ARBA" id="ARBA00023125"/>
    </source>
</evidence>
<evidence type="ECO:0000256" key="1">
    <source>
        <dbReference type="ARBA" id="ARBA00023015"/>
    </source>
</evidence>
<dbReference type="CDD" id="cd11378">
    <property type="entry name" value="DUF296"/>
    <property type="match status" value="1"/>
</dbReference>
<dbReference type="PANTHER" id="PTHR31100:SF63">
    <property type="entry name" value="AT-HOOK MOTIF NUCLEAR-LOCALIZED PROTEIN"/>
    <property type="match status" value="1"/>
</dbReference>
<dbReference type="AlphaFoldDB" id="A0A371HMF8"/>
<dbReference type="GO" id="GO:0003700">
    <property type="term" value="F:DNA-binding transcription factor activity"/>
    <property type="evidence" value="ECO:0007669"/>
    <property type="project" value="TreeGrafter"/>
</dbReference>
<sequence>MAISLSQNSLISTPEAYSTSPGMKLVIINVSSGSDVIESIIDFARRGHVILRILSVTGLISSVTLCNTLHAAPALTLHGPFTLLSITSPCIFNNQYIHHQIATPSSPISFKMSLSSSQGQVFGGIIDGRVIAANDVTIVASILRNPELYMYVPKEEGEEHGDNNNNNNPSHINRSVDISSYA</sequence>
<dbReference type="InterPro" id="IPR005175">
    <property type="entry name" value="PPC_dom"/>
</dbReference>
<keyword evidence="2" id="KW-0238">DNA-binding</keyword>
<dbReference type="EMBL" id="QJKJ01002165">
    <property type="protein sequence ID" value="RDY03987.1"/>
    <property type="molecule type" value="Genomic_DNA"/>
</dbReference>
<dbReference type="InterPro" id="IPR014476">
    <property type="entry name" value="AHL15-29"/>
</dbReference>
<dbReference type="Gene3D" id="3.30.1330.80">
    <property type="entry name" value="Hypothetical protein, similar to alpha- acetolactate decarboxylase, domain 2"/>
    <property type="match status" value="1"/>
</dbReference>
<evidence type="ECO:0000259" key="6">
    <source>
        <dbReference type="PROSITE" id="PS51742"/>
    </source>
</evidence>
<evidence type="ECO:0000256" key="3">
    <source>
        <dbReference type="ARBA" id="ARBA00023163"/>
    </source>
</evidence>
<organism evidence="7 8">
    <name type="scientific">Mucuna pruriens</name>
    <name type="common">Velvet bean</name>
    <name type="synonym">Dolichos pruriens</name>
    <dbReference type="NCBI Taxonomy" id="157652"/>
    <lineage>
        <taxon>Eukaryota</taxon>
        <taxon>Viridiplantae</taxon>
        <taxon>Streptophyta</taxon>
        <taxon>Embryophyta</taxon>
        <taxon>Tracheophyta</taxon>
        <taxon>Spermatophyta</taxon>
        <taxon>Magnoliopsida</taxon>
        <taxon>eudicotyledons</taxon>
        <taxon>Gunneridae</taxon>
        <taxon>Pentapetalae</taxon>
        <taxon>rosids</taxon>
        <taxon>fabids</taxon>
        <taxon>Fabales</taxon>
        <taxon>Fabaceae</taxon>
        <taxon>Papilionoideae</taxon>
        <taxon>50 kb inversion clade</taxon>
        <taxon>NPAAA clade</taxon>
        <taxon>indigoferoid/millettioid clade</taxon>
        <taxon>Phaseoleae</taxon>
        <taxon>Mucuna</taxon>
    </lineage>
</organism>
<evidence type="ECO:0000256" key="5">
    <source>
        <dbReference type="SAM" id="MobiDB-lite"/>
    </source>
</evidence>
<comment type="caution">
    <text evidence="7">The sequence shown here is derived from an EMBL/GenBank/DDBJ whole genome shotgun (WGS) entry which is preliminary data.</text>
</comment>
<feature type="region of interest" description="Disordered" evidence="5">
    <location>
        <begin position="156"/>
        <end position="182"/>
    </location>
</feature>
<dbReference type="OrthoDB" id="1911285at2759"/>
<dbReference type="STRING" id="157652.A0A371HMF8"/>
<dbReference type="Proteomes" id="UP000257109">
    <property type="component" value="Unassembled WGS sequence"/>
</dbReference>
<gene>
    <name evidence="7" type="primary">AHL17</name>
    <name evidence="7" type="ORF">CR513_12361</name>
</gene>
<evidence type="ECO:0000313" key="8">
    <source>
        <dbReference type="Proteomes" id="UP000257109"/>
    </source>
</evidence>
<keyword evidence="1" id="KW-0805">Transcription regulation</keyword>
<dbReference type="PANTHER" id="PTHR31100">
    <property type="entry name" value="AT-HOOK MOTIF NUCLEAR-LOCALIZED PROTEIN 15"/>
    <property type="match status" value="1"/>
</dbReference>
<evidence type="ECO:0000256" key="4">
    <source>
        <dbReference type="ARBA" id="ARBA00023242"/>
    </source>
</evidence>
<keyword evidence="4" id="KW-0539">Nucleus</keyword>
<dbReference type="Pfam" id="PF03479">
    <property type="entry name" value="PCC"/>
    <property type="match status" value="1"/>
</dbReference>
<dbReference type="SUPFAM" id="SSF117856">
    <property type="entry name" value="AF0104/ALDC/Ptd012-like"/>
    <property type="match status" value="1"/>
</dbReference>
<dbReference type="GO" id="GO:0003680">
    <property type="term" value="F:minor groove of adenine-thymine-rich DNA binding"/>
    <property type="evidence" value="ECO:0007669"/>
    <property type="project" value="InterPro"/>
</dbReference>
<name>A0A371HMF8_MUCPR</name>
<feature type="domain" description="PPC" evidence="6">
    <location>
        <begin position="19"/>
        <end position="164"/>
    </location>
</feature>
<accession>A0A371HMF8</accession>
<dbReference type="PROSITE" id="PS51742">
    <property type="entry name" value="PPC"/>
    <property type="match status" value="1"/>
</dbReference>
<feature type="non-terminal residue" evidence="7">
    <location>
        <position position="1"/>
    </location>
</feature>
<reference evidence="7" key="1">
    <citation type="submission" date="2018-05" db="EMBL/GenBank/DDBJ databases">
        <title>Draft genome of Mucuna pruriens seed.</title>
        <authorList>
            <person name="Nnadi N.E."/>
            <person name="Vos R."/>
            <person name="Hasami M.H."/>
            <person name="Devisetty U.K."/>
            <person name="Aguiy J.C."/>
        </authorList>
    </citation>
    <scope>NUCLEOTIDE SEQUENCE [LARGE SCALE GENOMIC DNA]</scope>
    <source>
        <strain evidence="7">JCA_2017</strain>
    </source>
</reference>
<feature type="compositionally biased region" description="Polar residues" evidence="5">
    <location>
        <begin position="169"/>
        <end position="182"/>
    </location>
</feature>
<proteinExistence type="predicted"/>
<protein>
    <submittedName>
        <fullName evidence="7">AT-hook motif nuclear-localized protein 17</fullName>
    </submittedName>
</protein>
<keyword evidence="8" id="KW-1185">Reference proteome</keyword>
<keyword evidence="3" id="KW-0804">Transcription</keyword>
<dbReference type="GO" id="GO:0005634">
    <property type="term" value="C:nucleus"/>
    <property type="evidence" value="ECO:0007669"/>
    <property type="project" value="TreeGrafter"/>
</dbReference>